<evidence type="ECO:0000313" key="2">
    <source>
        <dbReference type="EMBL" id="EEZ28959.1"/>
    </source>
</evidence>
<proteinExistence type="predicted"/>
<sequence>MLPQTERFNVEVEASNEAEIFELQMQQRTARLVRYGIFAAAILLEILFLVFVVISHSNFFQV</sequence>
<dbReference type="HOGENOM" id="CLU_2895218_0_0_5"/>
<reference evidence="2" key="1">
    <citation type="submission" date="2009-01" db="EMBL/GenBank/DDBJ databases">
        <title>The Genome Sequence of Brucella pinnipedialis M292/94/1.</title>
        <authorList>
            <consortium name="The Broad Institute Genome Sequencing Platform"/>
            <person name="Ward D."/>
            <person name="Young S.K."/>
            <person name="Kodira C.D."/>
            <person name="Zeng Q."/>
            <person name="Koehrsen M."/>
            <person name="Alvarado L."/>
            <person name="Berlin A."/>
            <person name="Borenstein D."/>
            <person name="Chen Z."/>
            <person name="Engels R."/>
            <person name="Freedman E."/>
            <person name="Gellesch M."/>
            <person name="Goldberg J."/>
            <person name="Griggs A."/>
            <person name="Gujja S."/>
            <person name="Heiman D."/>
            <person name="Hepburn T."/>
            <person name="Howarth C."/>
            <person name="Jen D."/>
            <person name="Larson L."/>
            <person name="Lewis B."/>
            <person name="Mehta T."/>
            <person name="Park D."/>
            <person name="Pearson M."/>
            <person name="Roberts A."/>
            <person name="Saif S."/>
            <person name="Shea T."/>
            <person name="Shenoy N."/>
            <person name="Sisk P."/>
            <person name="Stolte C."/>
            <person name="Sykes S."/>
            <person name="Walk T."/>
            <person name="White J."/>
            <person name="Yandava C."/>
            <person name="Whatmore A.M."/>
            <person name="Perrett L.L."/>
            <person name="O'Callaghan D."/>
            <person name="Nusbaum C."/>
            <person name="Galagan J."/>
            <person name="Birren B."/>
        </authorList>
    </citation>
    <scope>NUCLEOTIDE SEQUENCE [LARGE SCALE GENOMIC DNA]</scope>
    <source>
        <strain evidence="2">M292/94/1</strain>
    </source>
</reference>
<keyword evidence="1" id="KW-0472">Membrane</keyword>
<evidence type="ECO:0000256" key="1">
    <source>
        <dbReference type="SAM" id="Phobius"/>
    </source>
</evidence>
<name>A0A0E1WYA0_9HYPH</name>
<dbReference type="RefSeq" id="WP_002966014.1">
    <property type="nucleotide sequence ID" value="NZ_EQ999534.1"/>
</dbReference>
<dbReference type="EMBL" id="EQ999534">
    <property type="protein sequence ID" value="EEZ28959.1"/>
    <property type="molecule type" value="Genomic_DNA"/>
</dbReference>
<dbReference type="AlphaFoldDB" id="A0A0E1WYA0"/>
<protein>
    <submittedName>
        <fullName evidence="2">Uncharacterized protein</fullName>
    </submittedName>
</protein>
<keyword evidence="1" id="KW-0812">Transmembrane</keyword>
<dbReference type="Proteomes" id="UP000004659">
    <property type="component" value="Unassembled WGS sequence"/>
</dbReference>
<accession>A0A0E1WYA0</accession>
<dbReference type="GeneID" id="93015491"/>
<gene>
    <name evidence="2" type="ORF">BALG_02312</name>
</gene>
<feature type="transmembrane region" description="Helical" evidence="1">
    <location>
        <begin position="32"/>
        <end position="54"/>
    </location>
</feature>
<organism evidence="2">
    <name type="scientific">Brucella pinnipedialis M292/94/1</name>
    <dbReference type="NCBI Taxonomy" id="520462"/>
    <lineage>
        <taxon>Bacteria</taxon>
        <taxon>Pseudomonadati</taxon>
        <taxon>Pseudomonadota</taxon>
        <taxon>Alphaproteobacteria</taxon>
        <taxon>Hyphomicrobiales</taxon>
        <taxon>Brucellaceae</taxon>
        <taxon>Brucella/Ochrobactrum group</taxon>
        <taxon>Brucella</taxon>
    </lineage>
</organism>
<keyword evidence="1" id="KW-1133">Transmembrane helix</keyword>